<dbReference type="CDD" id="cd09084">
    <property type="entry name" value="EEP-2"/>
    <property type="match status" value="1"/>
</dbReference>
<dbReference type="GO" id="GO:0016787">
    <property type="term" value="F:hydrolase activity"/>
    <property type="evidence" value="ECO:0007669"/>
    <property type="project" value="UniProtKB-KW"/>
</dbReference>
<keyword evidence="9" id="KW-0812">Transmembrane</keyword>
<dbReference type="GO" id="GO:0046872">
    <property type="term" value="F:metal ion binding"/>
    <property type="evidence" value="ECO:0007669"/>
    <property type="project" value="UniProtKB-KW"/>
</dbReference>
<dbReference type="EMBL" id="BKCF01000002">
    <property type="protein sequence ID" value="GEQ86087.1"/>
    <property type="molecule type" value="Genomic_DNA"/>
</dbReference>
<evidence type="ECO:0000256" key="3">
    <source>
        <dbReference type="ARBA" id="ARBA00022722"/>
    </source>
</evidence>
<evidence type="ECO:0000313" key="12">
    <source>
        <dbReference type="Proteomes" id="UP000326994"/>
    </source>
</evidence>
<dbReference type="OrthoDB" id="635146at2"/>
<dbReference type="PANTHER" id="PTHR15822:SF4">
    <property type="entry name" value="TYROSYL-DNA PHOSPHODIESTERASE 2"/>
    <property type="match status" value="1"/>
</dbReference>
<evidence type="ECO:0000256" key="2">
    <source>
        <dbReference type="ARBA" id="ARBA00001946"/>
    </source>
</evidence>
<keyword evidence="7" id="KW-0460">Magnesium</keyword>
<name>A0A5J4FU10_9FLAO</name>
<evidence type="ECO:0000256" key="5">
    <source>
        <dbReference type="ARBA" id="ARBA00022763"/>
    </source>
</evidence>
<dbReference type="InterPro" id="IPR036691">
    <property type="entry name" value="Endo/exonu/phosph_ase_sf"/>
</dbReference>
<keyword evidence="12" id="KW-1185">Reference proteome</keyword>
<gene>
    <name evidence="11" type="ORF">ULMS_15950</name>
</gene>
<evidence type="ECO:0000256" key="6">
    <source>
        <dbReference type="ARBA" id="ARBA00022801"/>
    </source>
</evidence>
<dbReference type="Pfam" id="PF03372">
    <property type="entry name" value="Exo_endo_phos"/>
    <property type="match status" value="1"/>
</dbReference>
<feature type="transmembrane region" description="Helical" evidence="9">
    <location>
        <begin position="38"/>
        <end position="61"/>
    </location>
</feature>
<dbReference type="AlphaFoldDB" id="A0A5J4FU10"/>
<feature type="domain" description="Endonuclease/exonuclease/phosphatase" evidence="10">
    <location>
        <begin position="104"/>
        <end position="330"/>
    </location>
</feature>
<reference evidence="11 12" key="1">
    <citation type="submission" date="2019-08" db="EMBL/GenBank/DDBJ databases">
        <title>Ulvibacter marinistellae sp. nov., isolated from a starfish, Patiria pectinifera.</title>
        <authorList>
            <person name="Kawano K."/>
            <person name="Ushijima N."/>
            <person name="Kihara M."/>
            <person name="Itoh H."/>
        </authorList>
    </citation>
    <scope>NUCLEOTIDE SEQUENCE [LARGE SCALE GENOMIC DNA]</scope>
    <source>
        <strain evidence="11 12">KK4</strain>
    </source>
</reference>
<dbReference type="InterPro" id="IPR051547">
    <property type="entry name" value="TDP2-like"/>
</dbReference>
<evidence type="ECO:0000256" key="9">
    <source>
        <dbReference type="SAM" id="Phobius"/>
    </source>
</evidence>
<sequence>MKKTTFIGKLLYRLNAVFALLLLLSLVLPYIPPKNFPYASLLSLAVSPLIFINCLFLIYWIVTIKKSFLLSTAVLILAYFSFNTFYKFSSETETSQHEHKLSVLSYNVRLFNAYEKEDNNSQKFITKLISEENPDVICFQEYYRETEITLEGYPHRYIHFKNDKVHFGHAIFSKYPLVYEGAFDFPQTLNNTLYANVVKGGDTLRLYNVHLKSMSVQPTVDYLQQENKTKLFKRMTSAFEKQQEQVEAILKHKEQSPHPVVVAGDFNNTAFSYIYRKMQKGMKDAYVESGYGLGTTFKFDSYPMRIDYIFTSEMVDVLEFKTKEETFSDHYPIKATVGWDSN</sequence>
<accession>A0A5J4FU10</accession>
<keyword evidence="6" id="KW-0378">Hydrolase</keyword>
<evidence type="ECO:0000313" key="11">
    <source>
        <dbReference type="EMBL" id="GEQ86087.1"/>
    </source>
</evidence>
<keyword evidence="9" id="KW-1133">Transmembrane helix</keyword>
<keyword evidence="11" id="KW-0255">Endonuclease</keyword>
<keyword evidence="5" id="KW-0227">DNA damage</keyword>
<dbReference type="GO" id="GO:0006281">
    <property type="term" value="P:DNA repair"/>
    <property type="evidence" value="ECO:0007669"/>
    <property type="project" value="UniProtKB-KW"/>
</dbReference>
<comment type="cofactor">
    <cofactor evidence="1">
        <name>Mn(2+)</name>
        <dbReference type="ChEBI" id="CHEBI:29035"/>
    </cofactor>
</comment>
<feature type="transmembrane region" description="Helical" evidence="9">
    <location>
        <begin position="12"/>
        <end position="32"/>
    </location>
</feature>
<evidence type="ECO:0000259" key="10">
    <source>
        <dbReference type="Pfam" id="PF03372"/>
    </source>
</evidence>
<evidence type="ECO:0000256" key="8">
    <source>
        <dbReference type="ARBA" id="ARBA00023204"/>
    </source>
</evidence>
<keyword evidence="4" id="KW-0479">Metal-binding</keyword>
<keyword evidence="3" id="KW-0540">Nuclease</keyword>
<keyword evidence="8" id="KW-0234">DNA repair</keyword>
<protein>
    <submittedName>
        <fullName evidence="11">Endonuclease</fullName>
    </submittedName>
</protein>
<organism evidence="11 12">
    <name type="scientific">Patiriisocius marinistellae</name>
    <dbReference type="NCBI Taxonomy" id="2494560"/>
    <lineage>
        <taxon>Bacteria</taxon>
        <taxon>Pseudomonadati</taxon>
        <taxon>Bacteroidota</taxon>
        <taxon>Flavobacteriia</taxon>
        <taxon>Flavobacteriales</taxon>
        <taxon>Flavobacteriaceae</taxon>
        <taxon>Patiriisocius</taxon>
    </lineage>
</organism>
<dbReference type="Proteomes" id="UP000326994">
    <property type="component" value="Unassembled WGS sequence"/>
</dbReference>
<dbReference type="Gene3D" id="3.60.10.10">
    <property type="entry name" value="Endonuclease/exonuclease/phosphatase"/>
    <property type="match status" value="1"/>
</dbReference>
<evidence type="ECO:0000256" key="1">
    <source>
        <dbReference type="ARBA" id="ARBA00001936"/>
    </source>
</evidence>
<comment type="caution">
    <text evidence="11">The sequence shown here is derived from an EMBL/GenBank/DDBJ whole genome shotgun (WGS) entry which is preliminary data.</text>
</comment>
<proteinExistence type="predicted"/>
<dbReference type="SUPFAM" id="SSF56219">
    <property type="entry name" value="DNase I-like"/>
    <property type="match status" value="1"/>
</dbReference>
<dbReference type="GO" id="GO:0004519">
    <property type="term" value="F:endonuclease activity"/>
    <property type="evidence" value="ECO:0007669"/>
    <property type="project" value="UniProtKB-KW"/>
</dbReference>
<evidence type="ECO:0000256" key="7">
    <source>
        <dbReference type="ARBA" id="ARBA00022842"/>
    </source>
</evidence>
<dbReference type="PANTHER" id="PTHR15822">
    <property type="entry name" value="TRAF AND TNF RECEPTOR-ASSOCIATED PROTEIN"/>
    <property type="match status" value="1"/>
</dbReference>
<evidence type="ECO:0000256" key="4">
    <source>
        <dbReference type="ARBA" id="ARBA00022723"/>
    </source>
</evidence>
<feature type="transmembrane region" description="Helical" evidence="9">
    <location>
        <begin position="68"/>
        <end position="86"/>
    </location>
</feature>
<dbReference type="InterPro" id="IPR005135">
    <property type="entry name" value="Endo/exonuclease/phosphatase"/>
</dbReference>
<keyword evidence="9" id="KW-0472">Membrane</keyword>
<comment type="cofactor">
    <cofactor evidence="2">
        <name>Mg(2+)</name>
        <dbReference type="ChEBI" id="CHEBI:18420"/>
    </cofactor>
</comment>